<name>A0ABV0AV77_9ACTN</name>
<evidence type="ECO:0000313" key="1">
    <source>
        <dbReference type="EMBL" id="MEN3539168.1"/>
    </source>
</evidence>
<proteinExistence type="predicted"/>
<dbReference type="EMBL" id="JBDJAW010000030">
    <property type="protein sequence ID" value="MEN3539168.1"/>
    <property type="molecule type" value="Genomic_DNA"/>
</dbReference>
<reference evidence="1 2" key="1">
    <citation type="submission" date="2024-05" db="EMBL/GenBank/DDBJ databases">
        <title>Microbispora sp.ZYX-F-249.</title>
        <authorList>
            <person name="Xie H."/>
        </authorList>
    </citation>
    <scope>NUCLEOTIDE SEQUENCE [LARGE SCALE GENOMIC DNA]</scope>
    <source>
        <strain evidence="1 2">ZYX-F-249</strain>
    </source>
</reference>
<sequence length="95" mass="10339">MIGTVRSLADRMLERLVPSTRAEAAPCSVAWELYQCPGNPYPTTGLKQVKRCGSTVTVLQTLPCGTSICGGYGRYGDFTPWYPCPCVNTPYNTCP</sequence>
<protein>
    <submittedName>
        <fullName evidence="1">Uncharacterized protein</fullName>
    </submittedName>
</protein>
<accession>A0ABV0AV77</accession>
<keyword evidence="2" id="KW-1185">Reference proteome</keyword>
<gene>
    <name evidence="1" type="ORF">AAH991_28925</name>
</gene>
<comment type="caution">
    <text evidence="1">The sequence shown here is derived from an EMBL/GenBank/DDBJ whole genome shotgun (WGS) entry which is preliminary data.</text>
</comment>
<organism evidence="1 2">
    <name type="scientific">Microbispora maris</name>
    <dbReference type="NCBI Taxonomy" id="3144104"/>
    <lineage>
        <taxon>Bacteria</taxon>
        <taxon>Bacillati</taxon>
        <taxon>Actinomycetota</taxon>
        <taxon>Actinomycetes</taxon>
        <taxon>Streptosporangiales</taxon>
        <taxon>Streptosporangiaceae</taxon>
        <taxon>Microbispora</taxon>
    </lineage>
</organism>
<dbReference type="Proteomes" id="UP001447516">
    <property type="component" value="Unassembled WGS sequence"/>
</dbReference>
<dbReference type="RefSeq" id="WP_346229075.1">
    <property type="nucleotide sequence ID" value="NZ_JBDJAW010000030.1"/>
</dbReference>
<evidence type="ECO:0000313" key="2">
    <source>
        <dbReference type="Proteomes" id="UP001447516"/>
    </source>
</evidence>